<protein>
    <submittedName>
        <fullName evidence="6">Uncharacterized HTH-type transcriptional regulator yybR</fullName>
    </submittedName>
</protein>
<dbReference type="Gene3D" id="1.10.10.10">
    <property type="entry name" value="Winged helix-like DNA-binding domain superfamily/Winged helix DNA-binding domain"/>
    <property type="match status" value="1"/>
</dbReference>
<sequence>MEVKKEVAPYNSVERSISEDADLTYGLDLIGSKWKLLIIRKLSNGALRFGEIKQRLPQLSERMLTVHLRQLQEAGLVRRHAYNEVPPRVEYELTYITTELFPALVVFREWAAKYKRLNQK</sequence>
<keyword evidence="7" id="KW-1185">Reference proteome</keyword>
<dbReference type="EMBL" id="CP014227">
    <property type="protein sequence ID" value="AMD84290.1"/>
    <property type="molecule type" value="Genomic_DNA"/>
</dbReference>
<keyword evidence="1" id="KW-0805">Transcription regulation</keyword>
<dbReference type="CDD" id="cd00090">
    <property type="entry name" value="HTH_ARSR"/>
    <property type="match status" value="1"/>
</dbReference>
<dbReference type="AlphaFoldDB" id="A0AAX2GYN0"/>
<evidence type="ECO:0000256" key="1">
    <source>
        <dbReference type="ARBA" id="ARBA00023015"/>
    </source>
</evidence>
<feature type="domain" description="HTH hxlR-type" evidence="4">
    <location>
        <begin position="21"/>
        <end position="119"/>
    </location>
</feature>
<evidence type="ECO:0000259" key="4">
    <source>
        <dbReference type="PROSITE" id="PS51118"/>
    </source>
</evidence>
<evidence type="ECO:0000313" key="6">
    <source>
        <dbReference type="EMBL" id="SNV12044.1"/>
    </source>
</evidence>
<reference evidence="5 7" key="1">
    <citation type="submission" date="2016-02" db="EMBL/GenBank/DDBJ databases">
        <authorList>
            <person name="Holder M.E."/>
            <person name="Ajami N.J."/>
            <person name="Petrosino J.F."/>
        </authorList>
    </citation>
    <scope>NUCLEOTIDE SEQUENCE [LARGE SCALE GENOMIC DNA]</scope>
    <source>
        <strain evidence="5 7">CCUG 32990</strain>
    </source>
</reference>
<reference evidence="6 8" key="2">
    <citation type="submission" date="2017-06" db="EMBL/GenBank/DDBJ databases">
        <authorList>
            <consortium name="Pathogen Informatics"/>
        </authorList>
    </citation>
    <scope>NUCLEOTIDE SEQUENCE [LARGE SCALE GENOMIC DNA]</scope>
    <source>
        <strain evidence="6 8">NCTC12947</strain>
    </source>
</reference>
<dbReference type="GO" id="GO:0006355">
    <property type="term" value="P:regulation of DNA-templated transcription"/>
    <property type="evidence" value="ECO:0007669"/>
    <property type="project" value="UniProtKB-ARBA"/>
</dbReference>
<evidence type="ECO:0000256" key="3">
    <source>
        <dbReference type="ARBA" id="ARBA00023163"/>
    </source>
</evidence>
<accession>A0AAX2GYN0</accession>
<dbReference type="InterPro" id="IPR002577">
    <property type="entry name" value="HTH_HxlR"/>
</dbReference>
<organism evidence="6 8">
    <name type="scientific">Capnocytophaga haemolytica</name>
    <dbReference type="NCBI Taxonomy" id="45243"/>
    <lineage>
        <taxon>Bacteria</taxon>
        <taxon>Pseudomonadati</taxon>
        <taxon>Bacteroidota</taxon>
        <taxon>Flavobacteriia</taxon>
        <taxon>Flavobacteriales</taxon>
        <taxon>Flavobacteriaceae</taxon>
        <taxon>Capnocytophaga</taxon>
    </lineage>
</organism>
<dbReference type="PANTHER" id="PTHR33204">
    <property type="entry name" value="TRANSCRIPTIONAL REGULATOR, MARR FAMILY"/>
    <property type="match status" value="1"/>
</dbReference>
<dbReference type="InterPro" id="IPR011991">
    <property type="entry name" value="ArsR-like_HTH"/>
</dbReference>
<dbReference type="PROSITE" id="PS51118">
    <property type="entry name" value="HTH_HXLR"/>
    <property type="match status" value="1"/>
</dbReference>
<dbReference type="Proteomes" id="UP000065822">
    <property type="component" value="Chromosome"/>
</dbReference>
<dbReference type="Pfam" id="PF01638">
    <property type="entry name" value="HxlR"/>
    <property type="match status" value="1"/>
</dbReference>
<evidence type="ECO:0000313" key="5">
    <source>
        <dbReference type="EMBL" id="AMD84290.1"/>
    </source>
</evidence>
<proteinExistence type="predicted"/>
<name>A0AAX2GYN0_9FLAO</name>
<dbReference type="GO" id="GO:0003677">
    <property type="term" value="F:DNA binding"/>
    <property type="evidence" value="ECO:0007669"/>
    <property type="project" value="UniProtKB-KW"/>
</dbReference>
<dbReference type="InterPro" id="IPR036388">
    <property type="entry name" value="WH-like_DNA-bd_sf"/>
</dbReference>
<keyword evidence="2" id="KW-0238">DNA-binding</keyword>
<dbReference type="SUPFAM" id="SSF46785">
    <property type="entry name" value="Winged helix' DNA-binding domain"/>
    <property type="match status" value="1"/>
</dbReference>
<dbReference type="Proteomes" id="UP000215539">
    <property type="component" value="Chromosome 1"/>
</dbReference>
<keyword evidence="3" id="KW-0804">Transcription</keyword>
<dbReference type="EMBL" id="LT906449">
    <property type="protein sequence ID" value="SNV12044.1"/>
    <property type="molecule type" value="Genomic_DNA"/>
</dbReference>
<evidence type="ECO:0000256" key="2">
    <source>
        <dbReference type="ARBA" id="ARBA00023125"/>
    </source>
</evidence>
<dbReference type="RefSeq" id="WP_066427858.1">
    <property type="nucleotide sequence ID" value="NZ_CP014227.1"/>
</dbReference>
<evidence type="ECO:0000313" key="7">
    <source>
        <dbReference type="Proteomes" id="UP000065822"/>
    </source>
</evidence>
<dbReference type="KEGG" id="chg:AXF12_01300"/>
<dbReference type="InterPro" id="IPR036390">
    <property type="entry name" value="WH_DNA-bd_sf"/>
</dbReference>
<gene>
    <name evidence="6" type="primary">yybR</name>
    <name evidence="5" type="ORF">AXF12_01300</name>
    <name evidence="6" type="ORF">SAMEA44541418_01501</name>
</gene>
<evidence type="ECO:0000313" key="8">
    <source>
        <dbReference type="Proteomes" id="UP000215539"/>
    </source>
</evidence>